<feature type="domain" description="Alpha/beta hydrolase fold-3" evidence="1">
    <location>
        <begin position="3"/>
        <end position="52"/>
    </location>
</feature>
<name>A0ABP9SGK5_9MICC</name>
<gene>
    <name evidence="2" type="ORF">GCM10023346_25250</name>
</gene>
<dbReference type="SUPFAM" id="SSF53474">
    <property type="entry name" value="alpha/beta-Hydrolases"/>
    <property type="match status" value="1"/>
</dbReference>
<protein>
    <recommendedName>
        <fullName evidence="1">Alpha/beta hydrolase fold-3 domain-containing protein</fullName>
    </recommendedName>
</protein>
<dbReference type="InterPro" id="IPR029058">
    <property type="entry name" value="AB_hydrolase_fold"/>
</dbReference>
<keyword evidence="3" id="KW-1185">Reference proteome</keyword>
<evidence type="ECO:0000259" key="1">
    <source>
        <dbReference type="Pfam" id="PF07859"/>
    </source>
</evidence>
<evidence type="ECO:0000313" key="2">
    <source>
        <dbReference type="EMBL" id="GAA5195402.1"/>
    </source>
</evidence>
<organism evidence="2 3">
    <name type="scientific">Arthrobacter gyeryongensis</name>
    <dbReference type="NCBI Taxonomy" id="1650592"/>
    <lineage>
        <taxon>Bacteria</taxon>
        <taxon>Bacillati</taxon>
        <taxon>Actinomycetota</taxon>
        <taxon>Actinomycetes</taxon>
        <taxon>Micrococcales</taxon>
        <taxon>Micrococcaceae</taxon>
        <taxon>Arthrobacter</taxon>
    </lineage>
</organism>
<accession>A0ABP9SGK5</accession>
<dbReference type="Proteomes" id="UP001500200">
    <property type="component" value="Unassembled WGS sequence"/>
</dbReference>
<dbReference type="InterPro" id="IPR013094">
    <property type="entry name" value="AB_hydrolase_3"/>
</dbReference>
<dbReference type="Gene3D" id="3.40.50.1820">
    <property type="entry name" value="alpha/beta hydrolase"/>
    <property type="match status" value="1"/>
</dbReference>
<reference evidence="3" key="1">
    <citation type="journal article" date="2019" name="Int. J. Syst. Evol. Microbiol.">
        <title>The Global Catalogue of Microorganisms (GCM) 10K type strain sequencing project: providing services to taxonomists for standard genome sequencing and annotation.</title>
        <authorList>
            <consortium name="The Broad Institute Genomics Platform"/>
            <consortium name="The Broad Institute Genome Sequencing Center for Infectious Disease"/>
            <person name="Wu L."/>
            <person name="Ma J."/>
        </authorList>
    </citation>
    <scope>NUCLEOTIDE SEQUENCE [LARGE SCALE GENOMIC DNA]</scope>
    <source>
        <strain evidence="3">JCM 18514</strain>
    </source>
</reference>
<sequence>MPFLSVGYRLAPEAIGTMLAEDVFAGLTWLTDHAHELAVDTGRIAAMGDSGGTADVSPIAATARLTDFTGLAPAYIDTADLDIFRDEDIAYAAPGRCRRSR</sequence>
<proteinExistence type="predicted"/>
<comment type="caution">
    <text evidence="2">The sequence shown here is derived from an EMBL/GenBank/DDBJ whole genome shotgun (WGS) entry which is preliminary data.</text>
</comment>
<dbReference type="Pfam" id="PF07859">
    <property type="entry name" value="Abhydrolase_3"/>
    <property type="match status" value="1"/>
</dbReference>
<dbReference type="EMBL" id="BAABKK010000015">
    <property type="protein sequence ID" value="GAA5195402.1"/>
    <property type="molecule type" value="Genomic_DNA"/>
</dbReference>
<evidence type="ECO:0000313" key="3">
    <source>
        <dbReference type="Proteomes" id="UP001500200"/>
    </source>
</evidence>